<dbReference type="InterPro" id="IPR029044">
    <property type="entry name" value="Nucleotide-diphossugar_trans"/>
</dbReference>
<comment type="caution">
    <text evidence="1">The sequence shown here is derived from an EMBL/GenBank/DDBJ whole genome shotgun (WGS) entry which is preliminary data.</text>
</comment>
<accession>A0AAW9J1K2</accession>
<dbReference type="Proteomes" id="UP001289066">
    <property type="component" value="Unassembled WGS sequence"/>
</dbReference>
<reference evidence="1" key="1">
    <citation type="submission" date="2019-11" db="EMBL/GenBank/DDBJ databases">
        <title>Characterization of Clostridium perfringens isolates from swine manure treated agricultural soils.</title>
        <authorList>
            <person name="Wushke S.T."/>
        </authorList>
    </citation>
    <scope>NUCLEOTIDE SEQUENCE</scope>
    <source>
        <strain evidence="1">X15</strain>
    </source>
</reference>
<proteinExistence type="predicted"/>
<dbReference type="Gene3D" id="3.90.550.10">
    <property type="entry name" value="Spore Coat Polysaccharide Biosynthesis Protein SpsA, Chain A"/>
    <property type="match status" value="1"/>
</dbReference>
<dbReference type="EMBL" id="WNVG01001319">
    <property type="protein sequence ID" value="MDZ5035155.1"/>
    <property type="molecule type" value="Genomic_DNA"/>
</dbReference>
<feature type="non-terminal residue" evidence="1">
    <location>
        <position position="95"/>
    </location>
</feature>
<protein>
    <submittedName>
        <fullName evidence="1">Uncharacterized protein</fullName>
    </submittedName>
</protein>
<evidence type="ECO:0000313" key="2">
    <source>
        <dbReference type="Proteomes" id="UP001289066"/>
    </source>
</evidence>
<evidence type="ECO:0000313" key="1">
    <source>
        <dbReference type="EMBL" id="MDZ5035155.1"/>
    </source>
</evidence>
<dbReference type="AlphaFoldDB" id="A0AAW9J1K2"/>
<sequence>MLGHVYFSKEFSEKFVEILEKVYNDPGVDKLLWEDIYINHINELPMKIRKYDKNDNLEFDSLDDLKNFDSSYIKDTRSKIIKNICSILVFEENEV</sequence>
<name>A0AAW9J1K2_CLOPF</name>
<organism evidence="1 2">
    <name type="scientific">Clostridium perfringens</name>
    <dbReference type="NCBI Taxonomy" id="1502"/>
    <lineage>
        <taxon>Bacteria</taxon>
        <taxon>Bacillati</taxon>
        <taxon>Bacillota</taxon>
        <taxon>Clostridia</taxon>
        <taxon>Eubacteriales</taxon>
        <taxon>Clostridiaceae</taxon>
        <taxon>Clostridium</taxon>
    </lineage>
</organism>
<gene>
    <name evidence="1" type="ORF">GNF81_20940</name>
</gene>